<feature type="region of interest" description="Disordered" evidence="5">
    <location>
        <begin position="346"/>
        <end position="378"/>
    </location>
</feature>
<dbReference type="PANTHER" id="PTHR13377">
    <property type="entry name" value="PLACENTAL PROTEIN 6"/>
    <property type="match status" value="1"/>
</dbReference>
<dbReference type="GO" id="GO:0016020">
    <property type="term" value="C:membrane"/>
    <property type="evidence" value="ECO:0007669"/>
    <property type="project" value="UniProtKB-SubCell"/>
</dbReference>
<dbReference type="FunFam" id="1.20.1540.10:FF:000004">
    <property type="entry name" value="Transmembrane protein 115"/>
    <property type="match status" value="1"/>
</dbReference>
<keyword evidence="4 6" id="KW-0472">Membrane</keyword>
<dbReference type="eggNOG" id="KOG2890">
    <property type="taxonomic scope" value="Eukaryota"/>
</dbReference>
<dbReference type="SUPFAM" id="SSF144091">
    <property type="entry name" value="Rhomboid-like"/>
    <property type="match status" value="1"/>
</dbReference>
<name>A7SKH7_NEMVE</name>
<feature type="transmembrane region" description="Helical" evidence="6">
    <location>
        <begin position="175"/>
        <end position="197"/>
    </location>
</feature>
<evidence type="ECO:0008006" key="9">
    <source>
        <dbReference type="Google" id="ProtNLM"/>
    </source>
</evidence>
<reference evidence="7 8" key="1">
    <citation type="journal article" date="2007" name="Science">
        <title>Sea anemone genome reveals ancestral eumetazoan gene repertoire and genomic organization.</title>
        <authorList>
            <person name="Putnam N.H."/>
            <person name="Srivastava M."/>
            <person name="Hellsten U."/>
            <person name="Dirks B."/>
            <person name="Chapman J."/>
            <person name="Salamov A."/>
            <person name="Terry A."/>
            <person name="Shapiro H."/>
            <person name="Lindquist E."/>
            <person name="Kapitonov V.V."/>
            <person name="Jurka J."/>
            <person name="Genikhovich G."/>
            <person name="Grigoriev I.V."/>
            <person name="Lucas S.M."/>
            <person name="Steele R.E."/>
            <person name="Finnerty J.R."/>
            <person name="Technau U."/>
            <person name="Martindale M.Q."/>
            <person name="Rokhsar D.S."/>
        </authorList>
    </citation>
    <scope>NUCLEOTIDE SEQUENCE [LARGE SCALE GENOMIC DNA]</scope>
    <source>
        <strain evidence="8">CH2 X CH6</strain>
    </source>
</reference>
<dbReference type="PhylomeDB" id="A7SKH7"/>
<evidence type="ECO:0000256" key="6">
    <source>
        <dbReference type="SAM" id="Phobius"/>
    </source>
</evidence>
<feature type="region of interest" description="Disordered" evidence="5">
    <location>
        <begin position="442"/>
        <end position="494"/>
    </location>
</feature>
<dbReference type="InterPro" id="IPR035952">
    <property type="entry name" value="Rhomboid-like_sf"/>
</dbReference>
<dbReference type="EMBL" id="DS469687">
    <property type="protein sequence ID" value="EDO35795.1"/>
    <property type="molecule type" value="Genomic_DNA"/>
</dbReference>
<evidence type="ECO:0000313" key="7">
    <source>
        <dbReference type="EMBL" id="EDO35795.1"/>
    </source>
</evidence>
<evidence type="ECO:0000256" key="3">
    <source>
        <dbReference type="ARBA" id="ARBA00022989"/>
    </source>
</evidence>
<comment type="subcellular location">
    <subcellularLocation>
        <location evidence="1">Membrane</location>
        <topology evidence="1">Multi-pass membrane protein</topology>
    </subcellularLocation>
</comment>
<evidence type="ECO:0000256" key="1">
    <source>
        <dbReference type="ARBA" id="ARBA00004141"/>
    </source>
</evidence>
<dbReference type="Gene3D" id="1.20.1540.10">
    <property type="entry name" value="Rhomboid-like"/>
    <property type="match status" value="1"/>
</dbReference>
<feature type="compositionally biased region" description="Pro residues" evidence="5">
    <location>
        <begin position="485"/>
        <end position="494"/>
    </location>
</feature>
<dbReference type="PANTHER" id="PTHR13377:SF3">
    <property type="entry name" value="TRANSMEMBRANE PROTEIN 115"/>
    <property type="match status" value="1"/>
</dbReference>
<dbReference type="InParanoid" id="A7SKH7"/>
<dbReference type="Proteomes" id="UP000001593">
    <property type="component" value="Unassembled WGS sequence"/>
</dbReference>
<dbReference type="STRING" id="45351.A7SKH7"/>
<keyword evidence="3 6" id="KW-1133">Transmembrane helix</keyword>
<feature type="transmembrane region" description="Helical" evidence="6">
    <location>
        <begin position="118"/>
        <end position="135"/>
    </location>
</feature>
<dbReference type="InterPro" id="IPR013861">
    <property type="entry name" value="TMEM115/Pdh1/Rbl19"/>
</dbReference>
<gene>
    <name evidence="7" type="ORF">NEMVEDRAFT_v1g245869</name>
</gene>
<evidence type="ECO:0000313" key="8">
    <source>
        <dbReference type="Proteomes" id="UP000001593"/>
    </source>
</evidence>
<keyword evidence="8" id="KW-1185">Reference proteome</keyword>
<feature type="compositionally biased region" description="Low complexity" evidence="5">
    <location>
        <begin position="459"/>
        <end position="476"/>
    </location>
</feature>
<feature type="transmembrane region" description="Helical" evidence="6">
    <location>
        <begin position="218"/>
        <end position="251"/>
    </location>
</feature>
<keyword evidence="2 6" id="KW-0812">Transmembrane</keyword>
<dbReference type="HOGENOM" id="CLU_552424_0_0_1"/>
<proteinExistence type="predicted"/>
<feature type="transmembrane region" description="Helical" evidence="6">
    <location>
        <begin position="77"/>
        <end position="98"/>
    </location>
</feature>
<organism evidence="7 8">
    <name type="scientific">Nematostella vectensis</name>
    <name type="common">Starlet sea anemone</name>
    <dbReference type="NCBI Taxonomy" id="45351"/>
    <lineage>
        <taxon>Eukaryota</taxon>
        <taxon>Metazoa</taxon>
        <taxon>Cnidaria</taxon>
        <taxon>Anthozoa</taxon>
        <taxon>Hexacorallia</taxon>
        <taxon>Actiniaria</taxon>
        <taxon>Edwardsiidae</taxon>
        <taxon>Nematostella</taxon>
    </lineage>
</organism>
<sequence>MSILDDSQYGAIPQSSTTTALVNMLHHWSTNLSVLNLHQIVTLSGAQSPPAFLRAQINKSLGDASVVVKASCGLVTLLYLLTFSGPVWPALAVCPGYLIPPKLRIWTLITGGFLEYRFWNVGVDIAVLVLCGKFIEPLWGALEFLKFVLILNVGTSLLISVVCLALYMATFNLHIWFFQFSGMTGIISGMLVAFMQINPDQELQVSSVGVKIKQVPSLLVLLYLVLVLVGLLPMVQLGMVLSGLFIGWVYLRFYQPRARGVKGDLSEGFAFDNFFPKMVQGPISTLSTIVFNIMIKVGICSKPVRTYDVGAPSAITISLPGMDPADAERRRQKALKALNERLQKLEQSQSNWPTMEDQGEHDESSPSSPGPDGDVPTVVVDKGVQDITTTPKPPPNQVSFKMTTRCYYKIDLIRVFYVACELALGQKALKALNERLQKLEQSQSNWPTMEDQGEHDESSPSSPGPDGDVPTVVVDKGVQDITTTPKPPPNVTIT</sequence>
<dbReference type="AlphaFoldDB" id="A7SKH7"/>
<protein>
    <recommendedName>
        <fullName evidence="9">Transmembrane protein 115</fullName>
    </recommendedName>
</protein>
<evidence type="ECO:0000256" key="2">
    <source>
        <dbReference type="ARBA" id="ARBA00022692"/>
    </source>
</evidence>
<feature type="transmembrane region" description="Helical" evidence="6">
    <location>
        <begin position="147"/>
        <end position="169"/>
    </location>
</feature>
<evidence type="ECO:0000256" key="4">
    <source>
        <dbReference type="ARBA" id="ARBA00023136"/>
    </source>
</evidence>
<evidence type="ECO:0000256" key="5">
    <source>
        <dbReference type="SAM" id="MobiDB-lite"/>
    </source>
</evidence>
<dbReference type="GO" id="GO:0006890">
    <property type="term" value="P:retrograde vesicle-mediated transport, Golgi to endoplasmic reticulum"/>
    <property type="evidence" value="ECO:0000318"/>
    <property type="project" value="GO_Central"/>
</dbReference>
<feature type="compositionally biased region" description="Low complexity" evidence="5">
    <location>
        <begin position="365"/>
        <end position="378"/>
    </location>
</feature>
<dbReference type="Pfam" id="PF08551">
    <property type="entry name" value="DUF1751"/>
    <property type="match status" value="1"/>
</dbReference>
<dbReference type="SMART" id="SM01160">
    <property type="entry name" value="DUF1751"/>
    <property type="match status" value="1"/>
</dbReference>
<accession>A7SKH7</accession>
<dbReference type="GO" id="GO:0005794">
    <property type="term" value="C:Golgi apparatus"/>
    <property type="evidence" value="ECO:0000318"/>
    <property type="project" value="GO_Central"/>
</dbReference>